<dbReference type="Proteomes" id="UP000011657">
    <property type="component" value="Unassembled WGS sequence"/>
</dbReference>
<feature type="transmembrane region" description="Helical" evidence="1">
    <location>
        <begin position="5"/>
        <end position="24"/>
    </location>
</feature>
<evidence type="ECO:0000313" key="2">
    <source>
        <dbReference type="EMBL" id="ELZ13315.1"/>
    </source>
</evidence>
<reference evidence="2 3" key="1">
    <citation type="journal article" date="2014" name="PLoS Genet.">
        <title>Phylogenetically driven sequencing of extremely halophilic archaea reveals strategies for static and dynamic osmo-response.</title>
        <authorList>
            <person name="Becker E.A."/>
            <person name="Seitzer P.M."/>
            <person name="Tritt A."/>
            <person name="Larsen D."/>
            <person name="Krusor M."/>
            <person name="Yao A.I."/>
            <person name="Wu D."/>
            <person name="Madern D."/>
            <person name="Eisen J.A."/>
            <person name="Darling A.E."/>
            <person name="Facciotti M.T."/>
        </authorList>
    </citation>
    <scope>NUCLEOTIDE SEQUENCE [LARGE SCALE GENOMIC DNA]</scope>
    <source>
        <strain evidence="2 3">JCM 13891</strain>
    </source>
</reference>
<protein>
    <submittedName>
        <fullName evidence="2">Uncharacterized protein</fullName>
    </submittedName>
</protein>
<dbReference type="PATRIC" id="fig|1227488.3.peg.4572"/>
<feature type="transmembrane region" description="Helical" evidence="1">
    <location>
        <begin position="64"/>
        <end position="84"/>
    </location>
</feature>
<dbReference type="STRING" id="1227488.C477_22705"/>
<gene>
    <name evidence="2" type="ORF">C477_22705</name>
</gene>
<accession>M0BQU3</accession>
<dbReference type="EMBL" id="AOIS01000067">
    <property type="protein sequence ID" value="ELZ13315.1"/>
    <property type="molecule type" value="Genomic_DNA"/>
</dbReference>
<name>M0BQU3_9EURY</name>
<evidence type="ECO:0000313" key="3">
    <source>
        <dbReference type="Proteomes" id="UP000011657"/>
    </source>
</evidence>
<organism evidence="2 3">
    <name type="scientific">Haloterrigena salina JCM 13891</name>
    <dbReference type="NCBI Taxonomy" id="1227488"/>
    <lineage>
        <taxon>Archaea</taxon>
        <taxon>Methanobacteriati</taxon>
        <taxon>Methanobacteriota</taxon>
        <taxon>Stenosarchaea group</taxon>
        <taxon>Halobacteria</taxon>
        <taxon>Halobacteriales</taxon>
        <taxon>Natrialbaceae</taxon>
        <taxon>Haloterrigena</taxon>
    </lineage>
</organism>
<keyword evidence="1" id="KW-0472">Membrane</keyword>
<comment type="caution">
    <text evidence="2">The sequence shown here is derived from an EMBL/GenBank/DDBJ whole genome shotgun (WGS) entry which is preliminary data.</text>
</comment>
<keyword evidence="1" id="KW-0812">Transmembrane</keyword>
<keyword evidence="3" id="KW-1185">Reference proteome</keyword>
<dbReference type="AlphaFoldDB" id="M0BQU3"/>
<evidence type="ECO:0000256" key="1">
    <source>
        <dbReference type="SAM" id="Phobius"/>
    </source>
</evidence>
<proteinExistence type="predicted"/>
<keyword evidence="1" id="KW-1133">Transmembrane helix</keyword>
<sequence length="85" mass="8417">MYLYYVSMAVCGGSLGLIGLSGLLSGGLGVVPVLLTIGGLGMVAGSVFEALSGAPKESVPDRRLLWLTVAGAALAIVGGVLIVLD</sequence>
<dbReference type="eggNOG" id="arCOG11559">
    <property type="taxonomic scope" value="Archaea"/>
</dbReference>
<feature type="transmembrane region" description="Helical" evidence="1">
    <location>
        <begin position="30"/>
        <end position="52"/>
    </location>
</feature>